<dbReference type="Proteomes" id="UP000887540">
    <property type="component" value="Unplaced"/>
</dbReference>
<dbReference type="GO" id="GO:0006874">
    <property type="term" value="P:intracellular calcium ion homeostasis"/>
    <property type="evidence" value="ECO:0007669"/>
    <property type="project" value="TreeGrafter"/>
</dbReference>
<evidence type="ECO:0000259" key="9">
    <source>
        <dbReference type="Pfam" id="PF01699"/>
    </source>
</evidence>
<keyword evidence="4" id="KW-0406">Ion transport</keyword>
<dbReference type="SUPFAM" id="SSF103473">
    <property type="entry name" value="MFS general substrate transporter"/>
    <property type="match status" value="1"/>
</dbReference>
<dbReference type="Pfam" id="PF01699">
    <property type="entry name" value="Na_Ca_ex"/>
    <property type="match status" value="2"/>
</dbReference>
<evidence type="ECO:0000256" key="4">
    <source>
        <dbReference type="ARBA" id="ARBA00022568"/>
    </source>
</evidence>
<comment type="subcellular location">
    <subcellularLocation>
        <location evidence="1">Membrane</location>
        <topology evidence="1">Multi-pass membrane protein</topology>
    </subcellularLocation>
</comment>
<name>A0A914DRK4_9BILA</name>
<feature type="transmembrane region" description="Helical" evidence="8">
    <location>
        <begin position="480"/>
        <end position="498"/>
    </location>
</feature>
<evidence type="ECO:0000256" key="1">
    <source>
        <dbReference type="ARBA" id="ARBA00004141"/>
    </source>
</evidence>
<evidence type="ECO:0000256" key="2">
    <source>
        <dbReference type="ARBA" id="ARBA00022448"/>
    </source>
</evidence>
<feature type="transmembrane region" description="Helical" evidence="8">
    <location>
        <begin position="129"/>
        <end position="150"/>
    </location>
</feature>
<feature type="transmembrane region" description="Helical" evidence="8">
    <location>
        <begin position="504"/>
        <end position="527"/>
    </location>
</feature>
<feature type="transmembrane region" description="Helical" evidence="8">
    <location>
        <begin position="51"/>
        <end position="76"/>
    </location>
</feature>
<dbReference type="Gene3D" id="1.20.1420.30">
    <property type="entry name" value="NCX, central ion-binding region"/>
    <property type="match status" value="2"/>
</dbReference>
<keyword evidence="6 8" id="KW-1133">Transmembrane helix</keyword>
<feature type="domain" description="Sodium/calcium exchanger membrane region" evidence="9">
    <location>
        <begin position="483"/>
        <end position="574"/>
    </location>
</feature>
<protein>
    <submittedName>
        <fullName evidence="11">Sodium/calcium exchanger membrane region domain-containing protein</fullName>
    </submittedName>
</protein>
<dbReference type="WBParaSite" id="ACRNAN_scaffold3746.g28171.t1">
    <property type="protein sequence ID" value="ACRNAN_scaffold3746.g28171.t1"/>
    <property type="gene ID" value="ACRNAN_scaffold3746.g28171"/>
</dbReference>
<keyword evidence="5 8" id="KW-0812">Transmembrane</keyword>
<evidence type="ECO:0000313" key="10">
    <source>
        <dbReference type="Proteomes" id="UP000887540"/>
    </source>
</evidence>
<keyword evidence="10" id="KW-1185">Reference proteome</keyword>
<feature type="transmembrane region" description="Helical" evidence="8">
    <location>
        <begin position="193"/>
        <end position="212"/>
    </location>
</feature>
<keyword evidence="2" id="KW-0813">Transport</keyword>
<evidence type="ECO:0000256" key="7">
    <source>
        <dbReference type="ARBA" id="ARBA00023136"/>
    </source>
</evidence>
<feature type="transmembrane region" description="Helical" evidence="8">
    <location>
        <begin position="447"/>
        <end position="468"/>
    </location>
</feature>
<evidence type="ECO:0000256" key="3">
    <source>
        <dbReference type="ARBA" id="ARBA00022449"/>
    </source>
</evidence>
<feature type="transmembrane region" description="Helical" evidence="8">
    <location>
        <begin position="162"/>
        <end position="181"/>
    </location>
</feature>
<reference evidence="11" key="1">
    <citation type="submission" date="2022-11" db="UniProtKB">
        <authorList>
            <consortium name="WormBaseParasite"/>
        </authorList>
    </citation>
    <scope>IDENTIFICATION</scope>
</reference>
<dbReference type="PANTHER" id="PTHR12266:SF0">
    <property type="entry name" value="MITOCHONDRIAL SODIUM_CALCIUM EXCHANGER PROTEIN"/>
    <property type="match status" value="1"/>
</dbReference>
<dbReference type="GO" id="GO:0005432">
    <property type="term" value="F:calcium:sodium antiporter activity"/>
    <property type="evidence" value="ECO:0007669"/>
    <property type="project" value="TreeGrafter"/>
</dbReference>
<proteinExistence type="predicted"/>
<feature type="transmembrane region" description="Helical" evidence="8">
    <location>
        <begin position="97"/>
        <end position="117"/>
    </location>
</feature>
<accession>A0A914DRK4</accession>
<dbReference type="AlphaFoldDB" id="A0A914DRK4"/>
<keyword evidence="4" id="KW-0109">Calcium transport</keyword>
<keyword evidence="3" id="KW-0050">Antiport</keyword>
<organism evidence="10 11">
    <name type="scientific">Acrobeloides nanus</name>
    <dbReference type="NCBI Taxonomy" id="290746"/>
    <lineage>
        <taxon>Eukaryota</taxon>
        <taxon>Metazoa</taxon>
        <taxon>Ecdysozoa</taxon>
        <taxon>Nematoda</taxon>
        <taxon>Chromadorea</taxon>
        <taxon>Rhabditida</taxon>
        <taxon>Tylenchina</taxon>
        <taxon>Cephalobomorpha</taxon>
        <taxon>Cephaloboidea</taxon>
        <taxon>Cephalobidae</taxon>
        <taxon>Acrobeloides</taxon>
    </lineage>
</organism>
<dbReference type="PANTHER" id="PTHR12266">
    <property type="entry name" value="NA+/CA2+ K+ INDEPENDENT EXCHANGER"/>
    <property type="match status" value="1"/>
</dbReference>
<dbReference type="InterPro" id="IPR051359">
    <property type="entry name" value="CaCA_antiporter"/>
</dbReference>
<keyword evidence="7 8" id="KW-0472">Membrane</keyword>
<evidence type="ECO:0000256" key="8">
    <source>
        <dbReference type="SAM" id="Phobius"/>
    </source>
</evidence>
<evidence type="ECO:0000313" key="11">
    <source>
        <dbReference type="WBParaSite" id="ACRNAN_scaffold3746.g28171.t1"/>
    </source>
</evidence>
<keyword evidence="4" id="KW-0106">Calcium</keyword>
<evidence type="ECO:0000256" key="6">
    <source>
        <dbReference type="ARBA" id="ARBA00022989"/>
    </source>
</evidence>
<dbReference type="InterPro" id="IPR004837">
    <property type="entry name" value="NaCa_Exmemb"/>
</dbReference>
<dbReference type="InterPro" id="IPR036259">
    <property type="entry name" value="MFS_trans_sf"/>
</dbReference>
<dbReference type="InterPro" id="IPR044880">
    <property type="entry name" value="NCX_ion-bd_dom_sf"/>
</dbReference>
<feature type="transmembrane region" description="Helical" evidence="8">
    <location>
        <begin position="548"/>
        <end position="571"/>
    </location>
</feature>
<evidence type="ECO:0000256" key="5">
    <source>
        <dbReference type="ARBA" id="ARBA00022692"/>
    </source>
</evidence>
<dbReference type="GO" id="GO:0016020">
    <property type="term" value="C:membrane"/>
    <property type="evidence" value="ECO:0007669"/>
    <property type="project" value="UniProtKB-SubCell"/>
</dbReference>
<feature type="domain" description="Sodium/calcium exchanger membrane region" evidence="9">
    <location>
        <begin position="63"/>
        <end position="206"/>
    </location>
</feature>
<sequence length="580" mass="65191">MDGFEDTSCRPYFYQATYPEYYCDYVTNQSAICSGGGYLFWTHYVICENNIAAKSIIIIGSVLFLFFMFFLMAIIADEFLSKNIEVIVNKLKLSQSIAGVILMAFANGAPDVFTAIASVVGADRPQADLALSGLLGAAIFDGTAVFAAIILIKPFTIMRRPIIRDIIFFLIGMAWLAVIMFHDNQVSIWEPAVFLGLYIMYTLTVIVGRVFFVREIGSRQLSWILNSVGAKKDSFIYKLKKIISRYKKENVSHEHISNVETIQKEITPKTELDSPTDSQACAGVDSLLTSTTGLSEIDETIMKRDPSNHIVIAVNQAEKENEQEDEKEKHVIHVNNAIRESGKFFIPEEEKDVIPEENIEGEVFEDENKMENNESNKSCRCLNLRICFKWLKRFFKAIKRPTIEILALTIPLAEQPWSRPLMILQCFTSPLLFMWAFQCLTSQIENGPYICLLIMIGSIVVATILIWITDREKEPRLYRIAAAFIGFILAAVWIYELANEIVDVVMMLGVILGISNDILGVTIIAWANSIGDFVSDIAVARKGFPRMGISAVIGGPLYNVFFGFGISVLIAKFQNKYVSD</sequence>